<sequence>MRKVMMFVMMGTVLLVGAMPAAAQATPQTAGPGNWSYAAIGLGLAVALAAFGQSKVASAACEGMARNPAARPGIQLALILGLAFIESLVLFIWVMIFLRAL</sequence>
<dbReference type="PRINTS" id="PR00124">
    <property type="entry name" value="ATPASEC"/>
</dbReference>
<dbReference type="PROSITE" id="PS00605">
    <property type="entry name" value="ATPASE_C"/>
    <property type="match status" value="1"/>
</dbReference>
<dbReference type="InterPro" id="IPR000454">
    <property type="entry name" value="ATP_synth_F0_csu"/>
</dbReference>
<dbReference type="SUPFAM" id="SSF81333">
    <property type="entry name" value="F1F0 ATP synthase subunit C"/>
    <property type="match status" value="1"/>
</dbReference>
<dbReference type="InterPro" id="IPR035921">
    <property type="entry name" value="F/V-ATP_Csub_sf"/>
</dbReference>
<dbReference type="InterPro" id="IPR002379">
    <property type="entry name" value="ATPase_proteolipid_c-like_dom"/>
</dbReference>
<protein>
    <recommendedName>
        <fullName evidence="11">ATP synthase F(0) sector subunit c</fullName>
    </recommendedName>
    <alternativeName>
        <fullName evidence="12">F-type ATPase subunit c</fullName>
    </alternativeName>
</protein>
<dbReference type="InterPro" id="IPR020537">
    <property type="entry name" value="ATP_synth_F0_csu_DDCD_BS"/>
</dbReference>
<dbReference type="GO" id="GO:0008289">
    <property type="term" value="F:lipid binding"/>
    <property type="evidence" value="ECO:0007669"/>
    <property type="project" value="UniProtKB-KW"/>
</dbReference>
<keyword evidence="4" id="KW-0138">CF(0)</keyword>
<dbReference type="Pfam" id="PF00137">
    <property type="entry name" value="ATP-synt_C"/>
    <property type="match status" value="1"/>
</dbReference>
<dbReference type="Proteomes" id="UP000779809">
    <property type="component" value="Unassembled WGS sequence"/>
</dbReference>
<evidence type="ECO:0000256" key="2">
    <source>
        <dbReference type="ARBA" id="ARBA00006704"/>
    </source>
</evidence>
<evidence type="ECO:0000256" key="7">
    <source>
        <dbReference type="ARBA" id="ARBA00022989"/>
    </source>
</evidence>
<evidence type="ECO:0000256" key="11">
    <source>
        <dbReference type="ARBA" id="ARBA00032200"/>
    </source>
</evidence>
<evidence type="ECO:0000256" key="10">
    <source>
        <dbReference type="ARBA" id="ARBA00023136"/>
    </source>
</evidence>
<evidence type="ECO:0000256" key="4">
    <source>
        <dbReference type="ARBA" id="ARBA00022547"/>
    </source>
</evidence>
<evidence type="ECO:0000256" key="3">
    <source>
        <dbReference type="ARBA" id="ARBA00022448"/>
    </source>
</evidence>
<feature type="domain" description="V-ATPase proteolipid subunit C-like" evidence="15">
    <location>
        <begin position="38"/>
        <end position="98"/>
    </location>
</feature>
<dbReference type="InterPro" id="IPR038662">
    <property type="entry name" value="ATP_synth_F0_csu_sf"/>
</dbReference>
<dbReference type="CDD" id="cd18121">
    <property type="entry name" value="ATP-synt_Fo_c"/>
    <property type="match status" value="1"/>
</dbReference>
<evidence type="ECO:0000256" key="1">
    <source>
        <dbReference type="ARBA" id="ARBA00004141"/>
    </source>
</evidence>
<evidence type="ECO:0000256" key="14">
    <source>
        <dbReference type="SAM" id="SignalP"/>
    </source>
</evidence>
<organism evidence="16 17">
    <name type="scientific">Candidatus Korobacter versatilis</name>
    <dbReference type="NCBI Taxonomy" id="658062"/>
    <lineage>
        <taxon>Bacteria</taxon>
        <taxon>Pseudomonadati</taxon>
        <taxon>Acidobacteriota</taxon>
        <taxon>Terriglobia</taxon>
        <taxon>Terriglobales</taxon>
        <taxon>Candidatus Korobacteraceae</taxon>
        <taxon>Candidatus Korobacter</taxon>
    </lineage>
</organism>
<evidence type="ECO:0000256" key="12">
    <source>
        <dbReference type="ARBA" id="ARBA00032887"/>
    </source>
</evidence>
<comment type="similarity">
    <text evidence="2">Belongs to the ATPase C chain family.</text>
</comment>
<feature type="signal peptide" evidence="14">
    <location>
        <begin position="1"/>
        <end position="25"/>
    </location>
</feature>
<comment type="caution">
    <text evidence="16">The sequence shown here is derived from an EMBL/GenBank/DDBJ whole genome shotgun (WGS) entry which is preliminary data.</text>
</comment>
<keyword evidence="10 13" id="KW-0472">Membrane</keyword>
<gene>
    <name evidence="16" type="ORF">HYX28_03090</name>
</gene>
<feature type="transmembrane region" description="Helical" evidence="13">
    <location>
        <begin position="35"/>
        <end position="52"/>
    </location>
</feature>
<feature type="chain" id="PRO_5036795348" description="ATP synthase F(0) sector subunit c" evidence="14">
    <location>
        <begin position="26"/>
        <end position="101"/>
    </location>
</feature>
<feature type="transmembrane region" description="Helical" evidence="13">
    <location>
        <begin position="73"/>
        <end position="98"/>
    </location>
</feature>
<evidence type="ECO:0000313" key="17">
    <source>
        <dbReference type="Proteomes" id="UP000779809"/>
    </source>
</evidence>
<evidence type="ECO:0000256" key="5">
    <source>
        <dbReference type="ARBA" id="ARBA00022692"/>
    </source>
</evidence>
<keyword evidence="5 13" id="KW-0812">Transmembrane</keyword>
<dbReference type="AlphaFoldDB" id="A0A932A7U1"/>
<dbReference type="GO" id="GO:0033177">
    <property type="term" value="C:proton-transporting two-sector ATPase complex, proton-transporting domain"/>
    <property type="evidence" value="ECO:0007669"/>
    <property type="project" value="InterPro"/>
</dbReference>
<keyword evidence="8" id="KW-0406">Ion transport</keyword>
<reference evidence="16" key="1">
    <citation type="submission" date="2020-07" db="EMBL/GenBank/DDBJ databases">
        <title>Huge and variable diversity of episymbiotic CPR bacteria and DPANN archaea in groundwater ecosystems.</title>
        <authorList>
            <person name="He C.Y."/>
            <person name="Keren R."/>
            <person name="Whittaker M."/>
            <person name="Farag I.F."/>
            <person name="Doudna J."/>
            <person name="Cate J.H.D."/>
            <person name="Banfield J.F."/>
        </authorList>
    </citation>
    <scope>NUCLEOTIDE SEQUENCE</scope>
    <source>
        <strain evidence="16">NC_groundwater_580_Pr5_B-0.1um_64_19</strain>
    </source>
</reference>
<evidence type="ECO:0000313" key="16">
    <source>
        <dbReference type="EMBL" id="MBI2677746.1"/>
    </source>
</evidence>
<keyword evidence="14" id="KW-0732">Signal</keyword>
<keyword evidence="3" id="KW-0813">Transport</keyword>
<proteinExistence type="inferred from homology"/>
<evidence type="ECO:0000259" key="15">
    <source>
        <dbReference type="Pfam" id="PF00137"/>
    </source>
</evidence>
<evidence type="ECO:0000256" key="8">
    <source>
        <dbReference type="ARBA" id="ARBA00023065"/>
    </source>
</evidence>
<accession>A0A932A7U1</accession>
<evidence type="ECO:0000256" key="6">
    <source>
        <dbReference type="ARBA" id="ARBA00022781"/>
    </source>
</evidence>
<dbReference type="GO" id="GO:0015986">
    <property type="term" value="P:proton motive force-driven ATP synthesis"/>
    <property type="evidence" value="ECO:0007669"/>
    <property type="project" value="InterPro"/>
</dbReference>
<keyword evidence="9" id="KW-0446">Lipid-binding</keyword>
<evidence type="ECO:0000256" key="13">
    <source>
        <dbReference type="SAM" id="Phobius"/>
    </source>
</evidence>
<dbReference type="GO" id="GO:0015078">
    <property type="term" value="F:proton transmembrane transporter activity"/>
    <property type="evidence" value="ECO:0007669"/>
    <property type="project" value="InterPro"/>
</dbReference>
<dbReference type="GO" id="GO:0045259">
    <property type="term" value="C:proton-transporting ATP synthase complex"/>
    <property type="evidence" value="ECO:0007669"/>
    <property type="project" value="UniProtKB-KW"/>
</dbReference>
<dbReference type="Gene3D" id="1.20.20.10">
    <property type="entry name" value="F1F0 ATP synthase subunit C"/>
    <property type="match status" value="1"/>
</dbReference>
<dbReference type="EMBL" id="JACPNR010000004">
    <property type="protein sequence ID" value="MBI2677746.1"/>
    <property type="molecule type" value="Genomic_DNA"/>
</dbReference>
<keyword evidence="6" id="KW-0375">Hydrogen ion transport</keyword>
<comment type="subcellular location">
    <subcellularLocation>
        <location evidence="1">Membrane</location>
        <topology evidence="1">Multi-pass membrane protein</topology>
    </subcellularLocation>
</comment>
<keyword evidence="7 13" id="KW-1133">Transmembrane helix</keyword>
<name>A0A932A7U1_9BACT</name>
<evidence type="ECO:0000256" key="9">
    <source>
        <dbReference type="ARBA" id="ARBA00023121"/>
    </source>
</evidence>